<evidence type="ECO:0000313" key="2">
    <source>
        <dbReference type="Proteomes" id="UP001652625"/>
    </source>
</evidence>
<keyword evidence="2" id="KW-1185">Reference proteome</keyword>
<dbReference type="PANTHER" id="PTHR33395">
    <property type="entry name" value="TRANSCRIPTASE, PUTATIVE-RELATED-RELATED"/>
    <property type="match status" value="1"/>
</dbReference>
<name>A0ABM4DME5_HYDVU</name>
<dbReference type="PANTHER" id="PTHR33395:SF22">
    <property type="entry name" value="REVERSE TRANSCRIPTASE DOMAIN-CONTAINING PROTEIN"/>
    <property type="match status" value="1"/>
</dbReference>
<dbReference type="InterPro" id="IPR043502">
    <property type="entry name" value="DNA/RNA_pol_sf"/>
</dbReference>
<proteinExistence type="predicted"/>
<organism evidence="2 3">
    <name type="scientific">Hydra vulgaris</name>
    <name type="common">Hydra</name>
    <name type="synonym">Hydra attenuata</name>
    <dbReference type="NCBI Taxonomy" id="6087"/>
    <lineage>
        <taxon>Eukaryota</taxon>
        <taxon>Metazoa</taxon>
        <taxon>Cnidaria</taxon>
        <taxon>Hydrozoa</taxon>
        <taxon>Hydroidolina</taxon>
        <taxon>Anthoathecata</taxon>
        <taxon>Aplanulata</taxon>
        <taxon>Hydridae</taxon>
        <taxon>Hydra</taxon>
    </lineage>
</organism>
<dbReference type="Pfam" id="PF00078">
    <property type="entry name" value="RVT_1"/>
    <property type="match status" value="1"/>
</dbReference>
<dbReference type="InterPro" id="IPR036691">
    <property type="entry name" value="Endo/exonu/phosph_ase_sf"/>
</dbReference>
<dbReference type="CDD" id="cd01650">
    <property type="entry name" value="RT_nLTR_like"/>
    <property type="match status" value="1"/>
</dbReference>
<dbReference type="GeneID" id="136091933"/>
<reference evidence="3" key="1">
    <citation type="submission" date="2025-08" db="UniProtKB">
        <authorList>
            <consortium name="RefSeq"/>
        </authorList>
    </citation>
    <scope>IDENTIFICATION</scope>
</reference>
<sequence>MACNQMQIIMLCETWWTDKSATNIEGFNLHRKDRGHIRGGGVCIYIKNTIKSYPATENCLVDNAIEQVWCSVEIGLENILCGCIYRTGAGDISSCQKITKSIRHAYKAWKNGKYTGILICGYFNFSNIKWFNDGSCKLENDSDLIALEFIEFLSDCFIYQNVLLPTFQVSFGFDTNLLDLVLTENRNRVFSFNHLPPLGGIEHGHHILNFKYFYKNINIDQKPKINKKLLYNKGNYEELSKYFTSFNWENEFKDLNASQAYKKWLSIYHTGCGKFIPIISYDTSKKYAPRMTKELRKMVKLKKRLWYKFRHSRFKQTDTVNNYKTLNKNVKKRVNKDIRAFELNLAKNSKNNPKSVYAYLNSKIVIKDSIKALKTFDGSIITNEVDIENCLNDYFVSIFLKDEVLDHVTFPSKCNFHCSDPSFNDTDVEYQLVNLNVNKTIGVDKVHPRVLKECSKSLSHPLSLIFKISFYSGVIPNEWLTANITPLFKKGDKLDPSNYRPISITSIVCKVMEKIIHNVMMNHLALNKLIANEQHGFVNGKNCCSNLLETLDFITSKIETGNNIDIVFLDFAKAFDSVSLSKLCCKVYGYGFQSYILQWCKSILSNRK</sequence>
<accession>A0ABM4DME5</accession>
<dbReference type="RefSeq" id="XP_065675725.1">
    <property type="nucleotide sequence ID" value="XM_065819653.1"/>
</dbReference>
<dbReference type="Gene3D" id="3.60.10.10">
    <property type="entry name" value="Endonuclease/exonuclease/phosphatase"/>
    <property type="match status" value="1"/>
</dbReference>
<evidence type="ECO:0000313" key="3">
    <source>
        <dbReference type="RefSeq" id="XP_065675725.1"/>
    </source>
</evidence>
<gene>
    <name evidence="3" type="primary">LOC136091933</name>
</gene>
<dbReference type="Proteomes" id="UP001652625">
    <property type="component" value="Chromosome 15"/>
</dbReference>
<evidence type="ECO:0000259" key="1">
    <source>
        <dbReference type="Pfam" id="PF00078"/>
    </source>
</evidence>
<feature type="domain" description="Reverse transcriptase" evidence="1">
    <location>
        <begin position="492"/>
        <end position="604"/>
    </location>
</feature>
<protein>
    <submittedName>
        <fullName evidence="3">Uncharacterized protein LOC136091933</fullName>
    </submittedName>
</protein>
<dbReference type="InterPro" id="IPR000477">
    <property type="entry name" value="RT_dom"/>
</dbReference>
<dbReference type="SUPFAM" id="SSF56219">
    <property type="entry name" value="DNase I-like"/>
    <property type="match status" value="1"/>
</dbReference>
<dbReference type="SUPFAM" id="SSF56672">
    <property type="entry name" value="DNA/RNA polymerases"/>
    <property type="match status" value="1"/>
</dbReference>